<dbReference type="InterPro" id="IPR015267">
    <property type="entry name" value="PPP4R2"/>
</dbReference>
<dbReference type="GO" id="GO:0005634">
    <property type="term" value="C:nucleus"/>
    <property type="evidence" value="ECO:0007669"/>
    <property type="project" value="TreeGrafter"/>
</dbReference>
<feature type="region of interest" description="Disordered" evidence="2">
    <location>
        <begin position="184"/>
        <end position="383"/>
    </location>
</feature>
<comment type="similarity">
    <text evidence="1">Belongs to the PPP4R2 family.</text>
</comment>
<feature type="compositionally biased region" description="Polar residues" evidence="2">
    <location>
        <begin position="312"/>
        <end position="335"/>
    </location>
</feature>
<name>A0A8C6UT05_9GOBI</name>
<feature type="compositionally biased region" description="Basic and acidic residues" evidence="2">
    <location>
        <begin position="250"/>
        <end position="261"/>
    </location>
</feature>
<organism evidence="3 4">
    <name type="scientific">Neogobius melanostomus</name>
    <name type="common">round goby</name>
    <dbReference type="NCBI Taxonomy" id="47308"/>
    <lineage>
        <taxon>Eukaryota</taxon>
        <taxon>Metazoa</taxon>
        <taxon>Chordata</taxon>
        <taxon>Craniata</taxon>
        <taxon>Vertebrata</taxon>
        <taxon>Euteleostomi</taxon>
        <taxon>Actinopterygii</taxon>
        <taxon>Neopterygii</taxon>
        <taxon>Teleostei</taxon>
        <taxon>Neoteleostei</taxon>
        <taxon>Acanthomorphata</taxon>
        <taxon>Gobiaria</taxon>
        <taxon>Gobiiformes</taxon>
        <taxon>Gobioidei</taxon>
        <taxon>Gobiidae</taxon>
        <taxon>Benthophilinae</taxon>
        <taxon>Neogobiini</taxon>
        <taxon>Neogobius</taxon>
    </lineage>
</organism>
<feature type="compositionally biased region" description="Polar residues" evidence="2">
    <location>
        <begin position="293"/>
        <end position="305"/>
    </location>
</feature>
<accession>A0A8C6UT05</accession>
<evidence type="ECO:0000256" key="2">
    <source>
        <dbReference type="SAM" id="MobiDB-lite"/>
    </source>
</evidence>
<evidence type="ECO:0000313" key="3">
    <source>
        <dbReference type="Ensembl" id="ENSNMLP00000040871.1"/>
    </source>
</evidence>
<evidence type="ECO:0000313" key="4">
    <source>
        <dbReference type="Proteomes" id="UP000694523"/>
    </source>
</evidence>
<evidence type="ECO:0008006" key="5">
    <source>
        <dbReference type="Google" id="ProtNLM"/>
    </source>
</evidence>
<protein>
    <recommendedName>
        <fullName evidence="5">Serine/threonine-protein phosphatase 4 regulatory subunit 2</fullName>
    </recommendedName>
</protein>
<evidence type="ECO:0000256" key="1">
    <source>
        <dbReference type="ARBA" id="ARBA00009207"/>
    </source>
</evidence>
<reference evidence="3" key="1">
    <citation type="submission" date="2025-08" db="UniProtKB">
        <authorList>
            <consortium name="Ensembl"/>
        </authorList>
    </citation>
    <scope>IDENTIFICATION</scope>
</reference>
<proteinExistence type="inferred from homology"/>
<dbReference type="Proteomes" id="UP000694523">
    <property type="component" value="Unplaced"/>
</dbReference>
<dbReference type="PANTHER" id="PTHR16487">
    <property type="entry name" value="PPP4R2-RELATED PROTEIN"/>
    <property type="match status" value="1"/>
</dbReference>
<dbReference type="AlphaFoldDB" id="A0A8C6UT05"/>
<dbReference type="Ensembl" id="ENSNMLT00000045441.1">
    <property type="protein sequence ID" value="ENSNMLP00000040871.1"/>
    <property type="gene ID" value="ENSNMLG00000025063.1"/>
</dbReference>
<dbReference type="GO" id="GO:0005737">
    <property type="term" value="C:cytoplasm"/>
    <property type="evidence" value="ECO:0007669"/>
    <property type="project" value="TreeGrafter"/>
</dbReference>
<dbReference type="GO" id="GO:0019888">
    <property type="term" value="F:protein phosphatase regulator activity"/>
    <property type="evidence" value="ECO:0007669"/>
    <property type="project" value="InterPro"/>
</dbReference>
<sequence>MDIATLLEAFQDFEKRGKKDTIPLLEQFLSHIAKTGEPQVPWTHFKPYFIFKLESIMDSFHASTPEERPIDNPNVDCVSFEEMKKRILKIVDGYIGIPFTIQRLCELLTDPKRNYSGTEKFLRGLEKNVMVVSCVCPTSEKYESSSANKMNGVMFQGNSLYSESRNINGPSTPKPLRSRLALSSSFSTNGLPVSKESESTIENTEDHMSDTSSSEEEESLNIRTKNKHEEEGKEQSVDSPEVKRLKRERRQGSSETEDKGPESLSETPHCSTEEHPSDAVSGTPAISEIEEPCNSTEMCENQNNSSEDKSPQSETTDSAVDQQEQDTLSETNSDTEPNDIKSCDRADGEEPMPSTGVSTDLKTDCDANSLDSSQTENKPEEQE</sequence>
<keyword evidence="4" id="KW-1185">Reference proteome</keyword>
<feature type="compositionally biased region" description="Basic and acidic residues" evidence="2">
    <location>
        <begin position="227"/>
        <end position="243"/>
    </location>
</feature>
<reference evidence="3" key="2">
    <citation type="submission" date="2025-09" db="UniProtKB">
        <authorList>
            <consortium name="Ensembl"/>
        </authorList>
    </citation>
    <scope>IDENTIFICATION</scope>
</reference>
<feature type="compositionally biased region" description="Basic and acidic residues" evidence="2">
    <location>
        <begin position="338"/>
        <end position="348"/>
    </location>
</feature>
<dbReference type="GO" id="GO:0030289">
    <property type="term" value="C:protein phosphatase 4 complex"/>
    <property type="evidence" value="ECO:0007669"/>
    <property type="project" value="InterPro"/>
</dbReference>
<dbReference type="PANTHER" id="PTHR16487:SF6">
    <property type="entry name" value="SERINE_THREONINE-PROTEIN PHOSPHATASE 4 REGULATORY SUBUNIT 2-A"/>
    <property type="match status" value="1"/>
</dbReference>
<dbReference type="Pfam" id="PF09184">
    <property type="entry name" value="PPP4R2"/>
    <property type="match status" value="1"/>
</dbReference>